<keyword evidence="5" id="KW-1185">Reference proteome</keyword>
<evidence type="ECO:0000313" key="4">
    <source>
        <dbReference type="EMBL" id="CAD8152528.1"/>
    </source>
</evidence>
<feature type="compositionally biased region" description="Low complexity" evidence="1">
    <location>
        <begin position="695"/>
        <end position="708"/>
    </location>
</feature>
<feature type="region of interest" description="Disordered" evidence="1">
    <location>
        <begin position="664"/>
        <end position="708"/>
    </location>
</feature>
<keyword evidence="2" id="KW-1133">Transmembrane helix</keyword>
<proteinExistence type="predicted"/>
<dbReference type="GO" id="GO:0035725">
    <property type="term" value="P:sodium ion transmembrane transport"/>
    <property type="evidence" value="ECO:0007669"/>
    <property type="project" value="TreeGrafter"/>
</dbReference>
<dbReference type="GO" id="GO:0003254">
    <property type="term" value="P:regulation of membrane depolarization"/>
    <property type="evidence" value="ECO:0007669"/>
    <property type="project" value="TreeGrafter"/>
</dbReference>
<comment type="caution">
    <text evidence="4">The sequence shown here is derived from an EMBL/GenBank/DDBJ whole genome shotgun (WGS) entry which is preliminary data.</text>
</comment>
<dbReference type="EMBL" id="CAJJDP010000026">
    <property type="protein sequence ID" value="CAD8152528.1"/>
    <property type="molecule type" value="Genomic_DNA"/>
</dbReference>
<dbReference type="InterPro" id="IPR051413">
    <property type="entry name" value="K/Na_HCN_channel"/>
</dbReference>
<evidence type="ECO:0000313" key="5">
    <source>
        <dbReference type="Proteomes" id="UP000683925"/>
    </source>
</evidence>
<feature type="transmembrane region" description="Helical" evidence="2">
    <location>
        <begin position="348"/>
        <end position="370"/>
    </location>
</feature>
<feature type="compositionally biased region" description="Polar residues" evidence="1">
    <location>
        <begin position="61"/>
        <end position="70"/>
    </location>
</feature>
<feature type="compositionally biased region" description="Polar residues" evidence="1">
    <location>
        <begin position="671"/>
        <end position="690"/>
    </location>
</feature>
<accession>A0A8S1TLB0</accession>
<dbReference type="GO" id="GO:0098855">
    <property type="term" value="C:HCN channel complex"/>
    <property type="evidence" value="ECO:0007669"/>
    <property type="project" value="TreeGrafter"/>
</dbReference>
<feature type="region of interest" description="Disordered" evidence="1">
    <location>
        <begin position="748"/>
        <end position="776"/>
    </location>
</feature>
<feature type="domain" description="Cyclic nucleotide-binding" evidence="3">
    <location>
        <begin position="433"/>
        <end position="534"/>
    </location>
</feature>
<name>A0A8S1TLB0_PAROT</name>
<keyword evidence="2" id="KW-0812">Transmembrane</keyword>
<evidence type="ECO:0000259" key="3">
    <source>
        <dbReference type="PROSITE" id="PS50042"/>
    </source>
</evidence>
<feature type="compositionally biased region" description="Low complexity" evidence="1">
    <location>
        <begin position="825"/>
        <end position="837"/>
    </location>
</feature>
<feature type="compositionally biased region" description="Basic and acidic residues" evidence="1">
    <location>
        <begin position="838"/>
        <end position="855"/>
    </location>
</feature>
<reference evidence="4" key="1">
    <citation type="submission" date="2021-01" db="EMBL/GenBank/DDBJ databases">
        <authorList>
            <consortium name="Genoscope - CEA"/>
            <person name="William W."/>
        </authorList>
    </citation>
    <scope>NUCLEOTIDE SEQUENCE</scope>
</reference>
<gene>
    <name evidence="4" type="ORF">POCTA_138.1.T0260312</name>
</gene>
<keyword evidence="2" id="KW-0472">Membrane</keyword>
<dbReference type="Proteomes" id="UP000683925">
    <property type="component" value="Unassembled WGS sequence"/>
</dbReference>
<protein>
    <recommendedName>
        <fullName evidence="3">Cyclic nucleotide-binding domain-containing protein</fullName>
    </recommendedName>
</protein>
<evidence type="ECO:0000256" key="1">
    <source>
        <dbReference type="SAM" id="MobiDB-lite"/>
    </source>
</evidence>
<dbReference type="PANTHER" id="PTHR45689">
    <property type="entry name" value="I[[H]] CHANNEL, ISOFORM E"/>
    <property type="match status" value="1"/>
</dbReference>
<dbReference type="AlphaFoldDB" id="A0A8S1TLB0"/>
<feature type="transmembrane region" description="Helical" evidence="2">
    <location>
        <begin position="178"/>
        <end position="199"/>
    </location>
</feature>
<dbReference type="PANTHER" id="PTHR45689:SF5">
    <property type="entry name" value="I[[H]] CHANNEL, ISOFORM E"/>
    <property type="match status" value="1"/>
</dbReference>
<feature type="transmembrane region" description="Helical" evidence="2">
    <location>
        <begin position="211"/>
        <end position="230"/>
    </location>
</feature>
<dbReference type="InterPro" id="IPR000595">
    <property type="entry name" value="cNMP-bd_dom"/>
</dbReference>
<dbReference type="Pfam" id="PF00027">
    <property type="entry name" value="cNMP_binding"/>
    <property type="match status" value="1"/>
</dbReference>
<dbReference type="PROSITE" id="PS50042">
    <property type="entry name" value="CNMP_BINDING_3"/>
    <property type="match status" value="1"/>
</dbReference>
<feature type="region of interest" description="Disordered" evidence="1">
    <location>
        <begin position="50"/>
        <end position="78"/>
    </location>
</feature>
<dbReference type="GO" id="GO:0005249">
    <property type="term" value="F:voltage-gated potassium channel activity"/>
    <property type="evidence" value="ECO:0007669"/>
    <property type="project" value="TreeGrafter"/>
</dbReference>
<dbReference type="OMA" id="TYSNINA"/>
<feature type="region of interest" description="Disordered" evidence="1">
    <location>
        <begin position="821"/>
        <end position="868"/>
    </location>
</feature>
<dbReference type="OrthoDB" id="301061at2759"/>
<evidence type="ECO:0000256" key="2">
    <source>
        <dbReference type="SAM" id="Phobius"/>
    </source>
</evidence>
<dbReference type="CDD" id="cd00038">
    <property type="entry name" value="CAP_ED"/>
    <property type="match status" value="1"/>
</dbReference>
<sequence>MLVQPQINAQQGSSSRSMSISMDDSIYTQIQPIVQKMTVVNQHQLQVRKPSDAAQEMLRSPPTTSVTPQIASDRPPQSEMQDLLLIKEEPSNIEQSVQISDRCKGAHQAQNNNLSQQSILIDEKPQHSYSDVQWSRLISLKTVSTHPSFQLNILCDKAAAFDQSNSLKTCFHPKKQNLYYHTSNIIYCMYLCFFITQLLINLQDSFKEQHIYQILLIIFQVIHALNQIIFEQYENGEIINSIQKLIQNYFKKQSIFDIITSIPVILALSSDEMPFIQLLHIIRLWKLRQLVKGFELIYGQIIQYTYYILEFHFVQFIALTILQFNHDRQVNFYDEFIVLFYKSNESNAITYLIRLLILIYYCYCIFRFTLKESLDVHKLSLSYDTKQQIKAYINKLNSQQSEDMNFLSHLPQKYVVDVKFQRYFHLLQKMPIFKSSFSESTLRQICSLIQEYTYVPNQIVLMQQTSNQHLFMILSGEVQISQKKEGASNPDFKIKIIGKDSIFNNQAFFKNTYSNINATSIGYSQIAQLDLELFLDCIKSHYQERQKYKMMVDQIVLYEIYSLCQLCCYVCGKFHDIDECDHVHYVPKKQILVQYIQSNDLQIRRNYFRPKTKQKQNRLKSHILKIEEAALQYQQQNFESDNTDENKKYQDEVISIQQPYLGEMSHPYSERQPSLQQSQQTPKRGSQYSMRDSLHSLQQQQQQQQQHQLMDIPNISPVQYIQQPPSGISHSSYGQLFKDVSINRKNFNGSSDKNSSGNVFSLPYSSNGSKNTPNNMISKQEKDELISIQMKKKARLQDSVYYHQKRIQNQLDNCSQNTHSKYQKYHTTQPQQQQTKTIRSDRKSNSCISESEKGEYQVQQQQEVQPSRYGIQSSKFTGETAKQFMRNPLEMPNLEFYQSFEKSNQFSDYFPQYNVDQAIESYKQYQQSRSSAHK</sequence>
<organism evidence="4 5">
    <name type="scientific">Paramecium octaurelia</name>
    <dbReference type="NCBI Taxonomy" id="43137"/>
    <lineage>
        <taxon>Eukaryota</taxon>
        <taxon>Sar</taxon>
        <taxon>Alveolata</taxon>
        <taxon>Ciliophora</taxon>
        <taxon>Intramacronucleata</taxon>
        <taxon>Oligohymenophorea</taxon>
        <taxon>Peniculida</taxon>
        <taxon>Parameciidae</taxon>
        <taxon>Paramecium</taxon>
    </lineage>
</organism>